<dbReference type="Proteomes" id="UP000177996">
    <property type="component" value="Unassembled WGS sequence"/>
</dbReference>
<evidence type="ECO:0000313" key="1">
    <source>
        <dbReference type="EMBL" id="OGZ06975.1"/>
    </source>
</evidence>
<name>A0A1G2D009_9BACT</name>
<evidence type="ECO:0000313" key="2">
    <source>
        <dbReference type="Proteomes" id="UP000177996"/>
    </source>
</evidence>
<sequence length="140" mass="15482">MAESTVVALRPYVVTVDVTTELYLITMDVTLCFGPFNTLEAANEWSLVLEREHKLIEVREAKEDTEAFGECGISTKPFFRAYVCGTDVIQVGADVRTKGGLILPSAAVIDAHQIRVYALRAHQEAITAAFRFLDDAKDNT</sequence>
<proteinExistence type="predicted"/>
<accession>A0A1G2D009</accession>
<dbReference type="AlphaFoldDB" id="A0A1G2D009"/>
<dbReference type="EMBL" id="MHLL01000074">
    <property type="protein sequence ID" value="OGZ06975.1"/>
    <property type="molecule type" value="Genomic_DNA"/>
</dbReference>
<reference evidence="1 2" key="1">
    <citation type="journal article" date="2016" name="Nat. Commun.">
        <title>Thousands of microbial genomes shed light on interconnected biogeochemical processes in an aquifer system.</title>
        <authorList>
            <person name="Anantharaman K."/>
            <person name="Brown C.T."/>
            <person name="Hug L.A."/>
            <person name="Sharon I."/>
            <person name="Castelle C.J."/>
            <person name="Probst A.J."/>
            <person name="Thomas B.C."/>
            <person name="Singh A."/>
            <person name="Wilkins M.J."/>
            <person name="Karaoz U."/>
            <person name="Brodie E.L."/>
            <person name="Williams K.H."/>
            <person name="Hubbard S.S."/>
            <person name="Banfield J.F."/>
        </authorList>
    </citation>
    <scope>NUCLEOTIDE SEQUENCE [LARGE SCALE GENOMIC DNA]</scope>
</reference>
<gene>
    <name evidence="1" type="ORF">A3D65_02365</name>
</gene>
<organism evidence="1 2">
    <name type="scientific">Candidatus Lloydbacteria bacterium RIFCSPHIGHO2_02_FULL_50_13</name>
    <dbReference type="NCBI Taxonomy" id="1798661"/>
    <lineage>
        <taxon>Bacteria</taxon>
        <taxon>Candidatus Lloydiibacteriota</taxon>
    </lineage>
</organism>
<comment type="caution">
    <text evidence="1">The sequence shown here is derived from an EMBL/GenBank/DDBJ whole genome shotgun (WGS) entry which is preliminary data.</text>
</comment>
<protein>
    <submittedName>
        <fullName evidence="1">Uncharacterized protein</fullName>
    </submittedName>
</protein>